<gene>
    <name evidence="2" type="ORF">QN277_004688</name>
</gene>
<sequence>MVSTLEASVELSTSAALKFLEIFSTKLFELATVSPDIIQSLEIVSGEWGFIGLTFLTHYTIDGTAQVVKMELASINLLDLSLTFKVIEGDLLKVYNSFDVILKVTPHVLSGSVVNWTFEYEKPSSDTPDPNSLMEAAIQVSKDVDAYVSNLI</sequence>
<dbReference type="InterPro" id="IPR051761">
    <property type="entry name" value="MLP-like_ligand-binding"/>
</dbReference>
<dbReference type="Gene3D" id="3.30.530.20">
    <property type="match status" value="1"/>
</dbReference>
<dbReference type="InterPro" id="IPR023393">
    <property type="entry name" value="START-like_dom_sf"/>
</dbReference>
<evidence type="ECO:0000313" key="3">
    <source>
        <dbReference type="Proteomes" id="UP001293593"/>
    </source>
</evidence>
<dbReference type="Pfam" id="PF00407">
    <property type="entry name" value="Bet_v_1"/>
    <property type="match status" value="1"/>
</dbReference>
<comment type="caution">
    <text evidence="2">The sequence shown here is derived from an EMBL/GenBank/DDBJ whole genome shotgun (WGS) entry which is preliminary data.</text>
</comment>
<dbReference type="EMBL" id="JAWXYG010000010">
    <property type="protein sequence ID" value="KAK4261731.1"/>
    <property type="molecule type" value="Genomic_DNA"/>
</dbReference>
<dbReference type="InterPro" id="IPR000916">
    <property type="entry name" value="Bet_v_I/MLP"/>
</dbReference>
<dbReference type="SUPFAM" id="SSF55961">
    <property type="entry name" value="Bet v1-like"/>
    <property type="match status" value="1"/>
</dbReference>
<name>A0AAE1MIM7_9FABA</name>
<evidence type="ECO:0000259" key="1">
    <source>
        <dbReference type="SMART" id="SM01037"/>
    </source>
</evidence>
<evidence type="ECO:0000313" key="2">
    <source>
        <dbReference type="EMBL" id="KAK4261731.1"/>
    </source>
</evidence>
<dbReference type="GO" id="GO:0006952">
    <property type="term" value="P:defense response"/>
    <property type="evidence" value="ECO:0007669"/>
    <property type="project" value="InterPro"/>
</dbReference>
<accession>A0AAE1MIM7</accession>
<organism evidence="2 3">
    <name type="scientific">Acacia crassicarpa</name>
    <name type="common">northern wattle</name>
    <dbReference type="NCBI Taxonomy" id="499986"/>
    <lineage>
        <taxon>Eukaryota</taxon>
        <taxon>Viridiplantae</taxon>
        <taxon>Streptophyta</taxon>
        <taxon>Embryophyta</taxon>
        <taxon>Tracheophyta</taxon>
        <taxon>Spermatophyta</taxon>
        <taxon>Magnoliopsida</taxon>
        <taxon>eudicotyledons</taxon>
        <taxon>Gunneridae</taxon>
        <taxon>Pentapetalae</taxon>
        <taxon>rosids</taxon>
        <taxon>fabids</taxon>
        <taxon>Fabales</taxon>
        <taxon>Fabaceae</taxon>
        <taxon>Caesalpinioideae</taxon>
        <taxon>mimosoid clade</taxon>
        <taxon>Acacieae</taxon>
        <taxon>Acacia</taxon>
    </lineage>
</organism>
<proteinExistence type="predicted"/>
<dbReference type="SMART" id="SM01037">
    <property type="entry name" value="Bet_v_1"/>
    <property type="match status" value="1"/>
</dbReference>
<feature type="domain" description="Bet v I/Major latex protein" evidence="1">
    <location>
        <begin position="1"/>
        <end position="151"/>
    </location>
</feature>
<protein>
    <recommendedName>
        <fullName evidence="1">Bet v I/Major latex protein domain-containing protein</fullName>
    </recommendedName>
</protein>
<reference evidence="2" key="1">
    <citation type="submission" date="2023-10" db="EMBL/GenBank/DDBJ databases">
        <title>Chromosome-level genome of the transformable northern wattle, Acacia crassicarpa.</title>
        <authorList>
            <person name="Massaro I."/>
            <person name="Sinha N.R."/>
            <person name="Poethig S."/>
            <person name="Leichty A.R."/>
        </authorList>
    </citation>
    <scope>NUCLEOTIDE SEQUENCE</scope>
    <source>
        <strain evidence="2">Acra3RX</strain>
        <tissue evidence="2">Leaf</tissue>
    </source>
</reference>
<keyword evidence="3" id="KW-1185">Reference proteome</keyword>
<dbReference type="AlphaFoldDB" id="A0AAE1MIM7"/>
<dbReference type="PANTHER" id="PTHR31907">
    <property type="entry name" value="MLP-LIKE PROTEIN 423"/>
    <property type="match status" value="1"/>
</dbReference>
<dbReference type="Proteomes" id="UP001293593">
    <property type="component" value="Unassembled WGS sequence"/>
</dbReference>